<evidence type="ECO:0000313" key="2">
    <source>
        <dbReference type="EMBL" id="RKR03125.1"/>
    </source>
</evidence>
<reference evidence="2 3" key="1">
    <citation type="submission" date="2018-10" db="EMBL/GenBank/DDBJ databases">
        <title>Genomic Encyclopedia of Type Strains, Phase IV (KMG-IV): sequencing the most valuable type-strain genomes for metagenomic binning, comparative biology and taxonomic classification.</title>
        <authorList>
            <person name="Goeker M."/>
        </authorList>
    </citation>
    <scope>NUCLEOTIDE SEQUENCE [LARGE SCALE GENOMIC DNA]</scope>
    <source>
        <strain evidence="2 3">DSM 4734</strain>
    </source>
</reference>
<feature type="transmembrane region" description="Helical" evidence="1">
    <location>
        <begin position="118"/>
        <end position="136"/>
    </location>
</feature>
<sequence length="143" mass="15388">MTRATSARHRHPRRVEIAAHVLATLFSLYAAAWLLGVTLTQSGIGGGIFFGINIRVALNHTGLFELVLFYMLCALGFAAQALLILRNKAAVLAIGGAVASHLVLWVRMGDNPAWDSPIGLVVISIEALILLLMLRLQHAGALR</sequence>
<feature type="transmembrane region" description="Helical" evidence="1">
    <location>
        <begin position="21"/>
        <end position="50"/>
    </location>
</feature>
<evidence type="ECO:0000256" key="1">
    <source>
        <dbReference type="SAM" id="Phobius"/>
    </source>
</evidence>
<keyword evidence="1" id="KW-1133">Transmembrane helix</keyword>
<comment type="caution">
    <text evidence="2">The sequence shown here is derived from an EMBL/GenBank/DDBJ whole genome shotgun (WGS) entry which is preliminary data.</text>
</comment>
<dbReference type="EMBL" id="RBIM01000002">
    <property type="protein sequence ID" value="RKR03125.1"/>
    <property type="molecule type" value="Genomic_DNA"/>
</dbReference>
<feature type="transmembrane region" description="Helical" evidence="1">
    <location>
        <begin position="89"/>
        <end position="106"/>
    </location>
</feature>
<feature type="transmembrane region" description="Helical" evidence="1">
    <location>
        <begin position="62"/>
        <end position="82"/>
    </location>
</feature>
<organism evidence="2 3">
    <name type="scientific">Maricaulis maris</name>
    <dbReference type="NCBI Taxonomy" id="74318"/>
    <lineage>
        <taxon>Bacteria</taxon>
        <taxon>Pseudomonadati</taxon>
        <taxon>Pseudomonadota</taxon>
        <taxon>Alphaproteobacteria</taxon>
        <taxon>Maricaulales</taxon>
        <taxon>Maricaulaceae</taxon>
        <taxon>Maricaulis</taxon>
    </lineage>
</organism>
<accession>A0A495DKJ4</accession>
<dbReference type="RefSeq" id="WP_147422632.1">
    <property type="nucleotide sequence ID" value="NZ_RBIM01000002.1"/>
</dbReference>
<evidence type="ECO:0000313" key="3">
    <source>
        <dbReference type="Proteomes" id="UP000273675"/>
    </source>
</evidence>
<keyword evidence="1" id="KW-0472">Membrane</keyword>
<dbReference type="Proteomes" id="UP000273675">
    <property type="component" value="Unassembled WGS sequence"/>
</dbReference>
<proteinExistence type="predicted"/>
<gene>
    <name evidence="2" type="ORF">C7435_1073</name>
</gene>
<dbReference type="AlphaFoldDB" id="A0A495DKJ4"/>
<keyword evidence="1" id="KW-0812">Transmembrane</keyword>
<name>A0A495DKJ4_9PROT</name>
<protein>
    <submittedName>
        <fullName evidence="2">Uncharacterized protein</fullName>
    </submittedName>
</protein>